<evidence type="ECO:0000313" key="4">
    <source>
        <dbReference type="Proteomes" id="UP000678393"/>
    </source>
</evidence>
<evidence type="ECO:0000256" key="2">
    <source>
        <dbReference type="SAM" id="MobiDB-lite"/>
    </source>
</evidence>
<dbReference type="SUPFAM" id="SSF101898">
    <property type="entry name" value="NHL repeat"/>
    <property type="match status" value="1"/>
</dbReference>
<evidence type="ECO:0000313" key="3">
    <source>
        <dbReference type="EMBL" id="CAG5117894.1"/>
    </source>
</evidence>
<feature type="coiled-coil region" evidence="1">
    <location>
        <begin position="529"/>
        <end position="576"/>
    </location>
</feature>
<sequence>MSIKESGDSNNVTALTQETIWFKQPVFEAAEAQYHIYLAASADLKSAPGTPGKRPHIQDNRSHIKKQKPDSKASLDLWSKKFQAEEAALLRTVKNIFGRLEDLEKAQQRKSQMIKDAAARLTAAVEECQTRLTDELVQSAGRTNVFRSLLSEIEEDLDKITNNFTEHNWGRFKTQEKYCRKMSDRFSKLGRDLNSCIDLCNCFQADVSKSDINRIVGEIGRLSLVKKQWDSDVFLKKKEIVANSMKSLLADSEDAAGGHPSDSDSSLEGSCSVSSDESEARPGGKNQKAQPGKSNKMKKATQNIKVGFNKSIWNGTGPAKDVRNRANADFFASRPNSGPNAPMKRNALGMQSSLDKKQDIFQFKGVPRPATVPFLTQPGLLGPRPNVLPMPGPNSQIPFRFSAFNAGGQKQHPLTNFGQSRNPMAAGNRSGFGNVNFNFSGSQPRASSLDFVQNSVLASMNQQARSNINNQMKQSKMYQFQQDQAKGAKKAEHLLGSKPGLAYSLQQGTGGSGFVQNQAGLLGSRPGSRGTLEQQLNEMAQKIQQMQLATSHNLQLQQLMQETERLKQMVSQKQNQQHDRFQQQFQLLINAFMQQQRQQQFQGPESKMARAVQFQNAQKQQQHNRHLQLQQQKKRKQQQNKVQQVKQEPQKETPKEDTQTEKVKEGSPSDKVLQNGDSSTKKIVDKRIINKNSRVTKIGTFSPQAPGDKHKAGVSSLVVMESISCVVVVDIINSCLKLYNVTSDAASGGLSHSLVTRLELSRPYYMSRLNKEKIVLSREGKVLSIIRVSKKRLEFLQDIKTESQYYGLGYVRDDVIVCAAFVDNRIDLLSIQDGVAQTAVLTQCKGPELVGAVPSTGCILYLERSLNKTVHLLGISQRGDAELSIDLESSPTDVWSVASVHDKIVCCNKQSGKIKLFSETGVFLGDIIFPPGAVNQPFAMAFCDSGHMYIANDGAWDSEYEHYITTDINVYSFS</sequence>
<proteinExistence type="predicted"/>
<accession>A0A8S3YM09</accession>
<name>A0A8S3YM09_9EUPU</name>
<feature type="compositionally biased region" description="Low complexity" evidence="2">
    <location>
        <begin position="263"/>
        <end position="275"/>
    </location>
</feature>
<dbReference type="OrthoDB" id="6103263at2759"/>
<dbReference type="EMBL" id="CAJHNH020000469">
    <property type="protein sequence ID" value="CAG5117894.1"/>
    <property type="molecule type" value="Genomic_DNA"/>
</dbReference>
<keyword evidence="1" id="KW-0175">Coiled coil</keyword>
<evidence type="ECO:0000256" key="1">
    <source>
        <dbReference type="SAM" id="Coils"/>
    </source>
</evidence>
<protein>
    <submittedName>
        <fullName evidence="3">Uncharacterized protein</fullName>
    </submittedName>
</protein>
<feature type="compositionally biased region" description="Basic and acidic residues" evidence="2">
    <location>
        <begin position="648"/>
        <end position="668"/>
    </location>
</feature>
<organism evidence="3 4">
    <name type="scientific">Candidula unifasciata</name>
    <dbReference type="NCBI Taxonomy" id="100452"/>
    <lineage>
        <taxon>Eukaryota</taxon>
        <taxon>Metazoa</taxon>
        <taxon>Spiralia</taxon>
        <taxon>Lophotrochozoa</taxon>
        <taxon>Mollusca</taxon>
        <taxon>Gastropoda</taxon>
        <taxon>Heterobranchia</taxon>
        <taxon>Euthyneura</taxon>
        <taxon>Panpulmonata</taxon>
        <taxon>Eupulmonata</taxon>
        <taxon>Stylommatophora</taxon>
        <taxon>Helicina</taxon>
        <taxon>Helicoidea</taxon>
        <taxon>Geomitridae</taxon>
        <taxon>Candidula</taxon>
    </lineage>
</organism>
<gene>
    <name evidence="3" type="ORF">CUNI_LOCUS3452</name>
</gene>
<feature type="region of interest" description="Disordered" evidence="2">
    <location>
        <begin position="598"/>
        <end position="686"/>
    </location>
</feature>
<reference evidence="3" key="1">
    <citation type="submission" date="2021-04" db="EMBL/GenBank/DDBJ databases">
        <authorList>
            <consortium name="Molecular Ecology Group"/>
        </authorList>
    </citation>
    <scope>NUCLEOTIDE SEQUENCE</scope>
</reference>
<dbReference type="Proteomes" id="UP000678393">
    <property type="component" value="Unassembled WGS sequence"/>
</dbReference>
<dbReference type="AlphaFoldDB" id="A0A8S3YM09"/>
<keyword evidence="4" id="KW-1185">Reference proteome</keyword>
<comment type="caution">
    <text evidence="3">The sequence shown here is derived from an EMBL/GenBank/DDBJ whole genome shotgun (WGS) entry which is preliminary data.</text>
</comment>
<feature type="region of interest" description="Disordered" evidence="2">
    <location>
        <begin position="252"/>
        <end position="301"/>
    </location>
</feature>
<feature type="compositionally biased region" description="Basic and acidic residues" evidence="2">
    <location>
        <begin position="56"/>
        <end position="71"/>
    </location>
</feature>
<feature type="region of interest" description="Disordered" evidence="2">
    <location>
        <begin position="45"/>
        <end position="71"/>
    </location>
</feature>
<feature type="compositionally biased region" description="Basic residues" evidence="2">
    <location>
        <begin position="622"/>
        <end position="638"/>
    </location>
</feature>